<keyword evidence="2" id="KW-1185">Reference proteome</keyword>
<name>A0ABN8UDM8_9BACL</name>
<evidence type="ECO:0000313" key="2">
    <source>
        <dbReference type="Proteomes" id="UP001154322"/>
    </source>
</evidence>
<reference evidence="1" key="1">
    <citation type="submission" date="2022-06" db="EMBL/GenBank/DDBJ databases">
        <authorList>
            <person name="Dietemann V."/>
            <person name="Ory F."/>
            <person name="Dainat B."/>
            <person name="Oberhansli S."/>
        </authorList>
    </citation>
    <scope>NUCLEOTIDE SEQUENCE</scope>
    <source>
        <strain evidence="1">Ena-SAMPLE-TAB-26-04-2022-14:26:32:270-5432</strain>
    </source>
</reference>
<protein>
    <submittedName>
        <fullName evidence="1">Uncharacterized protein</fullName>
    </submittedName>
</protein>
<comment type="caution">
    <text evidence="1">The sequence shown here is derived from an EMBL/GenBank/DDBJ whole genome shotgun (WGS) entry which is preliminary data.</text>
</comment>
<dbReference type="EMBL" id="CALYLO010000015">
    <property type="protein sequence ID" value="CAH8249314.1"/>
    <property type="molecule type" value="Genomic_DNA"/>
</dbReference>
<organism evidence="1 2">
    <name type="scientific">Paenibacillus melissococcoides</name>
    <dbReference type="NCBI Taxonomy" id="2912268"/>
    <lineage>
        <taxon>Bacteria</taxon>
        <taxon>Bacillati</taxon>
        <taxon>Bacillota</taxon>
        <taxon>Bacilli</taxon>
        <taxon>Bacillales</taxon>
        <taxon>Paenibacillaceae</taxon>
        <taxon>Paenibacillus</taxon>
    </lineage>
</organism>
<evidence type="ECO:0000313" key="1">
    <source>
        <dbReference type="EMBL" id="CAH8249314.1"/>
    </source>
</evidence>
<sequence>MSNIEAVKEEWIKRKEEVKLMRAESKNKLRELLESGIDEVKLTLRDFTIMHEEELFSSDSLELLEEALDLIVAGAENPVEIAKAALNKYRGEE</sequence>
<dbReference type="Proteomes" id="UP001154322">
    <property type="component" value="Unassembled WGS sequence"/>
</dbReference>
<dbReference type="RefSeq" id="WP_213426115.1">
    <property type="nucleotide sequence ID" value="NZ_AP031286.1"/>
</dbReference>
<proteinExistence type="predicted"/>
<gene>
    <name evidence="1" type="ORF">WJ0W_006500</name>
</gene>
<accession>A0ABN8UDM8</accession>